<name>A0A4C1Y7F8_EUMVA</name>
<reference evidence="2 3" key="1">
    <citation type="journal article" date="2019" name="Commun. Biol.">
        <title>The bagworm genome reveals a unique fibroin gene that provides high tensile strength.</title>
        <authorList>
            <person name="Kono N."/>
            <person name="Nakamura H."/>
            <person name="Ohtoshi R."/>
            <person name="Tomita M."/>
            <person name="Numata K."/>
            <person name="Arakawa K."/>
        </authorList>
    </citation>
    <scope>NUCLEOTIDE SEQUENCE [LARGE SCALE GENOMIC DNA]</scope>
</reference>
<dbReference type="Proteomes" id="UP000299102">
    <property type="component" value="Unassembled WGS sequence"/>
</dbReference>
<feature type="compositionally biased region" description="Low complexity" evidence="1">
    <location>
        <begin position="1"/>
        <end position="16"/>
    </location>
</feature>
<protein>
    <submittedName>
        <fullName evidence="2">Uncharacterized protein</fullName>
    </submittedName>
</protein>
<accession>A0A4C1Y7F8</accession>
<feature type="region of interest" description="Disordered" evidence="1">
    <location>
        <begin position="169"/>
        <end position="198"/>
    </location>
</feature>
<dbReference type="AlphaFoldDB" id="A0A4C1Y7F8"/>
<gene>
    <name evidence="2" type="ORF">EVAR_53498_1</name>
</gene>
<comment type="caution">
    <text evidence="2">The sequence shown here is derived from an EMBL/GenBank/DDBJ whole genome shotgun (WGS) entry which is preliminary data.</text>
</comment>
<evidence type="ECO:0000313" key="3">
    <source>
        <dbReference type="Proteomes" id="UP000299102"/>
    </source>
</evidence>
<feature type="region of interest" description="Disordered" evidence="1">
    <location>
        <begin position="1"/>
        <end position="24"/>
    </location>
</feature>
<dbReference type="EMBL" id="BGZK01001088">
    <property type="protein sequence ID" value="GBP70834.1"/>
    <property type="molecule type" value="Genomic_DNA"/>
</dbReference>
<organism evidence="2 3">
    <name type="scientific">Eumeta variegata</name>
    <name type="common">Bagworm moth</name>
    <name type="synonym">Eumeta japonica</name>
    <dbReference type="NCBI Taxonomy" id="151549"/>
    <lineage>
        <taxon>Eukaryota</taxon>
        <taxon>Metazoa</taxon>
        <taxon>Ecdysozoa</taxon>
        <taxon>Arthropoda</taxon>
        <taxon>Hexapoda</taxon>
        <taxon>Insecta</taxon>
        <taxon>Pterygota</taxon>
        <taxon>Neoptera</taxon>
        <taxon>Endopterygota</taxon>
        <taxon>Lepidoptera</taxon>
        <taxon>Glossata</taxon>
        <taxon>Ditrysia</taxon>
        <taxon>Tineoidea</taxon>
        <taxon>Psychidae</taxon>
        <taxon>Oiketicinae</taxon>
        <taxon>Eumeta</taxon>
    </lineage>
</organism>
<evidence type="ECO:0000313" key="2">
    <source>
        <dbReference type="EMBL" id="GBP70834.1"/>
    </source>
</evidence>
<proteinExistence type="predicted"/>
<keyword evidence="3" id="KW-1185">Reference proteome</keyword>
<feature type="region of interest" description="Disordered" evidence="1">
    <location>
        <begin position="102"/>
        <end position="121"/>
    </location>
</feature>
<feature type="compositionally biased region" description="Low complexity" evidence="1">
    <location>
        <begin position="170"/>
        <end position="187"/>
    </location>
</feature>
<sequence>MNLHAAPARAEPPAEASVQRSPTLPSSPPLYAHLRRCEAFVNNFTAAEFRALYCTKATAARAEVAPLAATACSSRLIERCRNFVYAMNKHMHRMVLLISGGRADDGNRRRGRGGTAPRSTPHAIRTRACTETPHLFAEPKGLTDPPDTAAPLTLPEAGRRAGLKIDIDIGAPRPRGAPDAARAATGPGNDGIVRRAPPDDKCRKRIYKQDYLSKFYNALTNNQTFKSSDKSDTASSHRELIHVITAVRGDRGT</sequence>
<evidence type="ECO:0000256" key="1">
    <source>
        <dbReference type="SAM" id="MobiDB-lite"/>
    </source>
</evidence>